<comment type="caution">
    <text evidence="1">The sequence shown here is derived from an EMBL/GenBank/DDBJ whole genome shotgun (WGS) entry which is preliminary data.</text>
</comment>
<dbReference type="RefSeq" id="WP_057836134.1">
    <property type="nucleotide sequence ID" value="NZ_LLXZ01000097.1"/>
</dbReference>
<keyword evidence="2" id="KW-1185">Reference proteome</keyword>
<accession>A0A0R3LIZ2</accession>
<sequence length="139" mass="15837">MSVIVAGTKISGLGLATTTVAKQYAHLVREFPDIRDVHRWGTLNLQLEYPLRILNPDHTTSPIEWDPGFKEQFSLTRIDVELCDRAAKPQPAWIYVAHRSPHRANTLFIELLTATLQVKNGDRLLVRLPSYRYSSCILL</sequence>
<dbReference type="Proteomes" id="UP000050863">
    <property type="component" value="Unassembled WGS sequence"/>
</dbReference>
<dbReference type="OrthoDB" id="89608at2"/>
<gene>
    <name evidence="1" type="ORF">CQ12_28170</name>
</gene>
<evidence type="ECO:0000313" key="2">
    <source>
        <dbReference type="Proteomes" id="UP000050863"/>
    </source>
</evidence>
<proteinExistence type="predicted"/>
<reference evidence="1 2" key="1">
    <citation type="submission" date="2014-03" db="EMBL/GenBank/DDBJ databases">
        <title>Bradyrhizobium valentinum sp. nov., isolated from effective nodules of Lupinus mariae-josephae, a lupine endemic of basic-lime soils in Eastern Spain.</title>
        <authorList>
            <person name="Duran D."/>
            <person name="Rey L."/>
            <person name="Navarro A."/>
            <person name="Busquets A."/>
            <person name="Imperial J."/>
            <person name="Ruiz-Argueso T."/>
        </authorList>
    </citation>
    <scope>NUCLEOTIDE SEQUENCE [LARGE SCALE GENOMIC DNA]</scope>
    <source>
        <strain evidence="1 2">PAC68</strain>
    </source>
</reference>
<protein>
    <submittedName>
        <fullName evidence="1">Uncharacterized protein</fullName>
    </submittedName>
</protein>
<organism evidence="1 2">
    <name type="scientific">Bradyrhizobium jicamae</name>
    <dbReference type="NCBI Taxonomy" id="280332"/>
    <lineage>
        <taxon>Bacteria</taxon>
        <taxon>Pseudomonadati</taxon>
        <taxon>Pseudomonadota</taxon>
        <taxon>Alphaproteobacteria</taxon>
        <taxon>Hyphomicrobiales</taxon>
        <taxon>Nitrobacteraceae</taxon>
        <taxon>Bradyrhizobium</taxon>
    </lineage>
</organism>
<evidence type="ECO:0000313" key="1">
    <source>
        <dbReference type="EMBL" id="KRR07719.1"/>
    </source>
</evidence>
<dbReference type="STRING" id="280332.CQ12_28170"/>
<name>A0A0R3LIZ2_9BRAD</name>
<dbReference type="EMBL" id="LLXZ01000097">
    <property type="protein sequence ID" value="KRR07719.1"/>
    <property type="molecule type" value="Genomic_DNA"/>
</dbReference>
<dbReference type="AlphaFoldDB" id="A0A0R3LIZ2"/>